<feature type="region of interest" description="Disordered" evidence="1">
    <location>
        <begin position="255"/>
        <end position="292"/>
    </location>
</feature>
<comment type="caution">
    <text evidence="2">The sequence shown here is derived from an EMBL/GenBank/DDBJ whole genome shotgun (WGS) entry which is preliminary data.</text>
</comment>
<evidence type="ECO:0000313" key="2">
    <source>
        <dbReference type="EMBL" id="RSH82462.1"/>
    </source>
</evidence>
<evidence type="ECO:0000256" key="1">
    <source>
        <dbReference type="SAM" id="MobiDB-lite"/>
    </source>
</evidence>
<organism evidence="2 3">
    <name type="scientific">Apiotrichum porosum</name>
    <dbReference type="NCBI Taxonomy" id="105984"/>
    <lineage>
        <taxon>Eukaryota</taxon>
        <taxon>Fungi</taxon>
        <taxon>Dikarya</taxon>
        <taxon>Basidiomycota</taxon>
        <taxon>Agaricomycotina</taxon>
        <taxon>Tremellomycetes</taxon>
        <taxon>Trichosporonales</taxon>
        <taxon>Trichosporonaceae</taxon>
        <taxon>Apiotrichum</taxon>
    </lineage>
</organism>
<dbReference type="RefSeq" id="XP_028476694.1">
    <property type="nucleotide sequence ID" value="XM_028622801.1"/>
</dbReference>
<dbReference type="AlphaFoldDB" id="A0A427XUF5"/>
<feature type="compositionally biased region" description="Low complexity" evidence="1">
    <location>
        <begin position="256"/>
        <end position="283"/>
    </location>
</feature>
<sequence>MVATRRPNPGPHGYIRPPLSYQHPSDTSKLSGAEFVSLLAAAVEAVQERHVAQVCSNVKSTHSHAPPVGNPTTAAIPGPNAASAPDRNATPGGTHPPRPLPTFDAQSSPSGADTALLTRISLNRTSDPARLAAVYAAVRHFVGTLWAATAGLDLGTPSGDGAASLGIQAALVAYAKNTGDASVAVYAQSVWISLVPDATLAARTTTSSASSTRTHENKNVAHNPRSSPTHNDTPAGDEEEDAALMFLNVYEDTSIPATAPTNQPQAPSQTQPQTQTQPPAQAAPFPPPAGHRVHLRIPSTLWTQRGRDPGLWFGRVLWYSVAAVSSTCSPPPTASSSTS</sequence>
<dbReference type="Proteomes" id="UP000279236">
    <property type="component" value="Unassembled WGS sequence"/>
</dbReference>
<feature type="region of interest" description="Disordered" evidence="1">
    <location>
        <begin position="1"/>
        <end position="28"/>
    </location>
</feature>
<gene>
    <name evidence="2" type="ORF">EHS24_007436</name>
</gene>
<evidence type="ECO:0000313" key="3">
    <source>
        <dbReference type="Proteomes" id="UP000279236"/>
    </source>
</evidence>
<dbReference type="EMBL" id="RSCE01000005">
    <property type="protein sequence ID" value="RSH82462.1"/>
    <property type="molecule type" value="Genomic_DNA"/>
</dbReference>
<protein>
    <submittedName>
        <fullName evidence="2">Uncharacterized protein</fullName>
    </submittedName>
</protein>
<feature type="region of interest" description="Disordered" evidence="1">
    <location>
        <begin position="204"/>
        <end position="237"/>
    </location>
</feature>
<keyword evidence="3" id="KW-1185">Reference proteome</keyword>
<dbReference type="GeneID" id="39591979"/>
<name>A0A427XUF5_9TREE</name>
<feature type="region of interest" description="Disordered" evidence="1">
    <location>
        <begin position="57"/>
        <end position="111"/>
    </location>
</feature>
<accession>A0A427XUF5</accession>
<reference evidence="2 3" key="1">
    <citation type="submission" date="2018-11" db="EMBL/GenBank/DDBJ databases">
        <title>Genome sequence of Apiotrichum porosum DSM 27194.</title>
        <authorList>
            <person name="Aliyu H."/>
            <person name="Gorte O."/>
            <person name="Ochsenreither K."/>
        </authorList>
    </citation>
    <scope>NUCLEOTIDE SEQUENCE [LARGE SCALE GENOMIC DNA]</scope>
    <source>
        <strain evidence="2 3">DSM 27194</strain>
    </source>
</reference>
<proteinExistence type="predicted"/>